<dbReference type="EMBL" id="CABPSB010000011">
    <property type="protein sequence ID" value="VVE20761.1"/>
    <property type="molecule type" value="Genomic_DNA"/>
</dbReference>
<gene>
    <name evidence="2" type="ORF">PAN31108_03115</name>
</gene>
<sequence>MNMLLTKRLCLRPFLASDVPSLFEFMGDSAAMQYTHVDPSCTSLHGRLNEHESQRARRGFAPWVILERKSGDIIGWGGLYVDPVAPAWGIEVGYAFTPGAWGKGFASELVQFALWYAFDVLKVPEVCAFAMPQNLASVRVLTKSGFELTEYVPALGRHRYTVSAERAKSYSPGECVNIALESANQPEVLRLIEALDAYQKPLYPAESHHGIDIGALSKSNVLFAVARQPGAGAIACGAAVMQGDVAELKRMYTAPAQRGHGIARHLLAFLEVELIARKCSRIVLETGNLQPEAIALYERCGYAHCGPFGDYLDDPHSVFMKKTLPLQAE</sequence>
<keyword evidence="2" id="KW-0808">Transferase</keyword>
<keyword evidence="3" id="KW-1185">Reference proteome</keyword>
<organism evidence="2 3">
    <name type="scientific">Pandoraea anhela</name>
    <dbReference type="NCBI Taxonomy" id="2508295"/>
    <lineage>
        <taxon>Bacteria</taxon>
        <taxon>Pseudomonadati</taxon>
        <taxon>Pseudomonadota</taxon>
        <taxon>Betaproteobacteria</taxon>
        <taxon>Burkholderiales</taxon>
        <taxon>Burkholderiaceae</taxon>
        <taxon>Pandoraea</taxon>
    </lineage>
</organism>
<dbReference type="CDD" id="cd04301">
    <property type="entry name" value="NAT_SF"/>
    <property type="match status" value="1"/>
</dbReference>
<proteinExistence type="predicted"/>
<dbReference type="PANTHER" id="PTHR43792">
    <property type="entry name" value="GNAT FAMILY, PUTATIVE (AFU_ORTHOLOGUE AFUA_3G00765)-RELATED-RELATED"/>
    <property type="match status" value="1"/>
</dbReference>
<dbReference type="InterPro" id="IPR016181">
    <property type="entry name" value="Acyl_CoA_acyltransferase"/>
</dbReference>
<dbReference type="Proteomes" id="UP000406256">
    <property type="component" value="Unassembled WGS sequence"/>
</dbReference>
<feature type="domain" description="N-acetyltransferase" evidence="1">
    <location>
        <begin position="9"/>
        <end position="165"/>
    </location>
</feature>
<dbReference type="Gene3D" id="3.40.630.30">
    <property type="match status" value="2"/>
</dbReference>
<feature type="domain" description="N-acetyltransferase" evidence="1">
    <location>
        <begin position="178"/>
        <end position="325"/>
    </location>
</feature>
<evidence type="ECO:0000259" key="1">
    <source>
        <dbReference type="PROSITE" id="PS51186"/>
    </source>
</evidence>
<accession>A0A5E4W8K9</accession>
<dbReference type="AlphaFoldDB" id="A0A5E4W8K9"/>
<dbReference type="SUPFAM" id="SSF55729">
    <property type="entry name" value="Acyl-CoA N-acyltransferases (Nat)"/>
    <property type="match status" value="2"/>
</dbReference>
<dbReference type="Pfam" id="PF13302">
    <property type="entry name" value="Acetyltransf_3"/>
    <property type="match status" value="1"/>
</dbReference>
<dbReference type="InterPro" id="IPR000182">
    <property type="entry name" value="GNAT_dom"/>
</dbReference>
<dbReference type="InterPro" id="IPR051531">
    <property type="entry name" value="N-acetyltransferase"/>
</dbReference>
<protein>
    <submittedName>
        <fullName evidence="2">GNAT family N-acetyltransferase</fullName>
    </submittedName>
</protein>
<evidence type="ECO:0000313" key="3">
    <source>
        <dbReference type="Proteomes" id="UP000406256"/>
    </source>
</evidence>
<dbReference type="PROSITE" id="PS51186">
    <property type="entry name" value="GNAT"/>
    <property type="match status" value="2"/>
</dbReference>
<reference evidence="2 3" key="1">
    <citation type="submission" date="2019-08" db="EMBL/GenBank/DDBJ databases">
        <authorList>
            <person name="Peeters C."/>
        </authorList>
    </citation>
    <scope>NUCLEOTIDE SEQUENCE [LARGE SCALE GENOMIC DNA]</scope>
    <source>
        <strain evidence="2 3">LMG 31108</strain>
    </source>
</reference>
<dbReference type="Pfam" id="PF00583">
    <property type="entry name" value="Acetyltransf_1"/>
    <property type="match status" value="1"/>
</dbReference>
<evidence type="ECO:0000313" key="2">
    <source>
        <dbReference type="EMBL" id="VVE20761.1"/>
    </source>
</evidence>
<name>A0A5E4W8K9_9BURK</name>
<dbReference type="GO" id="GO:0016747">
    <property type="term" value="F:acyltransferase activity, transferring groups other than amino-acyl groups"/>
    <property type="evidence" value="ECO:0007669"/>
    <property type="project" value="InterPro"/>
</dbReference>
<dbReference type="PANTHER" id="PTHR43792:SF1">
    <property type="entry name" value="N-ACETYLTRANSFERASE DOMAIN-CONTAINING PROTEIN"/>
    <property type="match status" value="1"/>
</dbReference>